<protein>
    <submittedName>
        <fullName evidence="7">No apical meristem (NAM) protein</fullName>
    </submittedName>
</protein>
<dbReference type="GO" id="GO:0003677">
    <property type="term" value="F:DNA binding"/>
    <property type="evidence" value="ECO:0007669"/>
    <property type="project" value="UniProtKB-KW"/>
</dbReference>
<dbReference type="InterPro" id="IPR003441">
    <property type="entry name" value="NAC-dom"/>
</dbReference>
<keyword evidence="8" id="KW-1185">Reference proteome</keyword>
<comment type="caution">
    <text evidence="7">The sequence shown here is derived from an EMBL/GenBank/DDBJ whole genome shotgun (WGS) entry which is preliminary data.</text>
</comment>
<accession>A0A1R3HDU2</accession>
<keyword evidence="4" id="KW-0539">Nucleus</keyword>
<dbReference type="InterPro" id="IPR036093">
    <property type="entry name" value="NAC_dom_sf"/>
</dbReference>
<dbReference type="SUPFAM" id="SSF101941">
    <property type="entry name" value="NAC domain"/>
    <property type="match status" value="1"/>
</dbReference>
<dbReference type="PANTHER" id="PTHR31744:SF220">
    <property type="entry name" value="LOW QUALITY PROTEIN: NAC DOMAIN-CONTAINING PROTEIN 90-LIKE"/>
    <property type="match status" value="1"/>
</dbReference>
<dbReference type="STRING" id="93759.A0A1R3HDU2"/>
<organism evidence="7 8">
    <name type="scientific">Corchorus olitorius</name>
    <dbReference type="NCBI Taxonomy" id="93759"/>
    <lineage>
        <taxon>Eukaryota</taxon>
        <taxon>Viridiplantae</taxon>
        <taxon>Streptophyta</taxon>
        <taxon>Embryophyta</taxon>
        <taxon>Tracheophyta</taxon>
        <taxon>Spermatophyta</taxon>
        <taxon>Magnoliopsida</taxon>
        <taxon>eudicotyledons</taxon>
        <taxon>Gunneridae</taxon>
        <taxon>Pentapetalae</taxon>
        <taxon>rosids</taxon>
        <taxon>malvids</taxon>
        <taxon>Malvales</taxon>
        <taxon>Malvaceae</taxon>
        <taxon>Grewioideae</taxon>
        <taxon>Apeibeae</taxon>
        <taxon>Corchorus</taxon>
    </lineage>
</organism>
<dbReference type="Pfam" id="PF02365">
    <property type="entry name" value="NAM"/>
    <property type="match status" value="1"/>
</dbReference>
<evidence type="ECO:0000259" key="6">
    <source>
        <dbReference type="PROSITE" id="PS51005"/>
    </source>
</evidence>
<dbReference type="Proteomes" id="UP000187203">
    <property type="component" value="Unassembled WGS sequence"/>
</dbReference>
<evidence type="ECO:0000256" key="5">
    <source>
        <dbReference type="SAM" id="MobiDB-lite"/>
    </source>
</evidence>
<dbReference type="PROSITE" id="PS51005">
    <property type="entry name" value="NAC"/>
    <property type="match status" value="1"/>
</dbReference>
<keyword evidence="2" id="KW-0238">DNA-binding</keyword>
<sequence>MENIAPGFRFYPTEEELVSFYLHHKLERKKEDLNRAMDRVIPTVNIYEFDPCDLPQLSSYLSHMDTEQWFFFVPKQEGEARGGRPNRLTPNGYWKATGSPGFVYSSSNNRPIGFKRTMVFYYGRAPNGSKTEWKMNEYKVIDESAPIPSDGATPPTLDEFCLCRIYKKTKCVRSFDRRPVRAAGRGRVLQIRDLPPPRAADNHHQGDQATLGAIAAACDDLQSGSPLMAAVTERNMSSSQDSSSSGDHGNNIYGQTGESSNTSSALMFDYDESFWCLDGFWESIP</sequence>
<keyword evidence="1" id="KW-0805">Transcription regulation</keyword>
<reference evidence="8" key="1">
    <citation type="submission" date="2013-09" db="EMBL/GenBank/DDBJ databases">
        <title>Corchorus olitorius genome sequencing.</title>
        <authorList>
            <person name="Alam M."/>
            <person name="Haque M.S."/>
            <person name="Islam M.S."/>
            <person name="Emdad E.M."/>
            <person name="Islam M.M."/>
            <person name="Ahmed B."/>
            <person name="Halim A."/>
            <person name="Hossen Q.M.M."/>
            <person name="Hossain M.Z."/>
            <person name="Ahmed R."/>
            <person name="Khan M.M."/>
            <person name="Islam R."/>
            <person name="Rashid M.M."/>
            <person name="Khan S.A."/>
            <person name="Rahman M.S."/>
            <person name="Alam M."/>
            <person name="Yahiya A.S."/>
            <person name="Khan M.S."/>
            <person name="Azam M.S."/>
            <person name="Haque T."/>
            <person name="Lashkar M.Z.H."/>
            <person name="Akhand A.I."/>
            <person name="Morshed G."/>
            <person name="Roy S."/>
            <person name="Uddin K.S."/>
            <person name="Rabeya T."/>
            <person name="Hossain A.S."/>
            <person name="Chowdhury A."/>
            <person name="Snigdha A.R."/>
            <person name="Mortoza M.S."/>
            <person name="Matin S.A."/>
            <person name="Hoque S.M.E."/>
            <person name="Islam M.K."/>
            <person name="Roy D.K."/>
            <person name="Haider R."/>
            <person name="Moosa M.M."/>
            <person name="Elias S.M."/>
            <person name="Hasan A.M."/>
            <person name="Jahan S."/>
            <person name="Shafiuddin M."/>
            <person name="Mahmood N."/>
            <person name="Shommy N.S."/>
        </authorList>
    </citation>
    <scope>NUCLEOTIDE SEQUENCE [LARGE SCALE GENOMIC DNA]</scope>
    <source>
        <strain evidence="8">cv. O-4</strain>
    </source>
</reference>
<evidence type="ECO:0000313" key="8">
    <source>
        <dbReference type="Proteomes" id="UP000187203"/>
    </source>
</evidence>
<dbReference type="AlphaFoldDB" id="A0A1R3HDU2"/>
<evidence type="ECO:0000256" key="2">
    <source>
        <dbReference type="ARBA" id="ARBA00023125"/>
    </source>
</evidence>
<feature type="compositionally biased region" description="Polar residues" evidence="5">
    <location>
        <begin position="246"/>
        <end position="258"/>
    </location>
</feature>
<dbReference type="GO" id="GO:0006355">
    <property type="term" value="P:regulation of DNA-templated transcription"/>
    <property type="evidence" value="ECO:0007669"/>
    <property type="project" value="InterPro"/>
</dbReference>
<dbReference type="EMBL" id="AWUE01020390">
    <property type="protein sequence ID" value="OMO68443.1"/>
    <property type="molecule type" value="Genomic_DNA"/>
</dbReference>
<dbReference type="PANTHER" id="PTHR31744">
    <property type="entry name" value="PROTEIN CUP-SHAPED COTYLEDON 2-RELATED"/>
    <property type="match status" value="1"/>
</dbReference>
<gene>
    <name evidence="7" type="ORF">COLO4_29678</name>
</gene>
<evidence type="ECO:0000256" key="1">
    <source>
        <dbReference type="ARBA" id="ARBA00023015"/>
    </source>
</evidence>
<dbReference type="OrthoDB" id="10283800at2759"/>
<evidence type="ECO:0000256" key="4">
    <source>
        <dbReference type="ARBA" id="ARBA00023242"/>
    </source>
</evidence>
<evidence type="ECO:0000256" key="3">
    <source>
        <dbReference type="ARBA" id="ARBA00023163"/>
    </source>
</evidence>
<dbReference type="Gene3D" id="2.170.150.80">
    <property type="entry name" value="NAC domain"/>
    <property type="match status" value="1"/>
</dbReference>
<proteinExistence type="predicted"/>
<keyword evidence="3" id="KW-0804">Transcription</keyword>
<feature type="domain" description="NAC" evidence="6">
    <location>
        <begin position="4"/>
        <end position="168"/>
    </location>
</feature>
<evidence type="ECO:0000313" key="7">
    <source>
        <dbReference type="EMBL" id="OMO68443.1"/>
    </source>
</evidence>
<feature type="region of interest" description="Disordered" evidence="5">
    <location>
        <begin position="233"/>
        <end position="258"/>
    </location>
</feature>
<name>A0A1R3HDU2_9ROSI</name>